<dbReference type="Proteomes" id="UP000095087">
    <property type="component" value="Unassembled WGS sequence"/>
</dbReference>
<dbReference type="SMART" id="SM00858">
    <property type="entry name" value="SAF"/>
    <property type="match status" value="1"/>
</dbReference>
<dbReference type="Pfam" id="PF08666">
    <property type="entry name" value="SAF"/>
    <property type="match status" value="1"/>
</dbReference>
<dbReference type="InterPro" id="IPR017592">
    <property type="entry name" value="Pilus_assmbl_Flp-typ_CpaB"/>
</dbReference>
<accession>A0A1E2RVX8</accession>
<dbReference type="InterPro" id="IPR031571">
    <property type="entry name" value="RcpC_dom"/>
</dbReference>
<dbReference type="PATRIC" id="fig|1177755.3.peg.2807"/>
<dbReference type="InterPro" id="IPR013974">
    <property type="entry name" value="SAF"/>
</dbReference>
<dbReference type="EMBL" id="MASI01000008">
    <property type="protein sequence ID" value="ODA66387.1"/>
    <property type="molecule type" value="Genomic_DNA"/>
</dbReference>
<name>A0A1E2RVX8_9HYPH</name>
<reference evidence="2 3" key="1">
    <citation type="submission" date="2016-07" db="EMBL/GenBank/DDBJ databases">
        <title>Draft genome sequence of Methyloligella halotolerans C2T (VKM B-2706T=CCUG 61687T=DSM 25045T), a halotolerant polyhydroxybutyrate accumulating methylotroph.</title>
        <authorList>
            <person name="Vasilenko O.V."/>
            <person name="Doronina N.V."/>
            <person name="Poroshina M.N."/>
            <person name="Tarlachkov S.V."/>
            <person name="Trotsenko Y.A."/>
        </authorList>
    </citation>
    <scope>NUCLEOTIDE SEQUENCE [LARGE SCALE GENOMIC DNA]</scope>
    <source>
        <strain evidence="2 3">VKM B-2706</strain>
    </source>
</reference>
<comment type="caution">
    <text evidence="2">The sequence shown here is derived from an EMBL/GenBank/DDBJ whole genome shotgun (WGS) entry which is preliminary data.</text>
</comment>
<dbReference type="Pfam" id="PF16976">
    <property type="entry name" value="RcpC"/>
    <property type="match status" value="1"/>
</dbReference>
<feature type="domain" description="SAF" evidence="1">
    <location>
        <begin position="42"/>
        <end position="110"/>
    </location>
</feature>
<evidence type="ECO:0000313" key="3">
    <source>
        <dbReference type="Proteomes" id="UP000095087"/>
    </source>
</evidence>
<sequence>MKKGRIIVLAIAFMAAIGAAMIARNMVSETETVTVEKTVGAKDVLVTAKDLKLGDTISEGSLKWQQWPEEGVTPELVTREKQPDAISDFMGSVARAPFVSGEPVNNAKLVKPGEGGVLAAILPAGMRAISTPISEESAAGGFILPNDRVDVILTRRMQVNNKDQQISETVLRNVRVLAIGQTLETTGEEKVASGATATLELTPRQTEILSLAQSMGQLSLSLRSLADTPKPGSTLDISEDKGSSVKVLKYGLPSQVFGVN</sequence>
<dbReference type="STRING" id="1177755.A7A08_02785"/>
<dbReference type="AlphaFoldDB" id="A0A1E2RVX8"/>
<gene>
    <name evidence="2" type="ORF">A7A08_02785</name>
</gene>
<dbReference type="RefSeq" id="WP_069095942.1">
    <property type="nucleotide sequence ID" value="NZ_MASI01000008.1"/>
</dbReference>
<organism evidence="2 3">
    <name type="scientific">Methyloligella halotolerans</name>
    <dbReference type="NCBI Taxonomy" id="1177755"/>
    <lineage>
        <taxon>Bacteria</taxon>
        <taxon>Pseudomonadati</taxon>
        <taxon>Pseudomonadota</taxon>
        <taxon>Alphaproteobacteria</taxon>
        <taxon>Hyphomicrobiales</taxon>
        <taxon>Hyphomicrobiaceae</taxon>
        <taxon>Methyloligella</taxon>
    </lineage>
</organism>
<dbReference type="CDD" id="cd11614">
    <property type="entry name" value="SAF_CpaB_FlgA_like"/>
    <property type="match status" value="1"/>
</dbReference>
<evidence type="ECO:0000259" key="1">
    <source>
        <dbReference type="SMART" id="SM00858"/>
    </source>
</evidence>
<proteinExistence type="predicted"/>
<dbReference type="OrthoDB" id="163768at2"/>
<protein>
    <submittedName>
        <fullName evidence="2">SAF domain protein</fullName>
    </submittedName>
</protein>
<evidence type="ECO:0000313" key="2">
    <source>
        <dbReference type="EMBL" id="ODA66387.1"/>
    </source>
</evidence>
<keyword evidence="3" id="KW-1185">Reference proteome</keyword>
<dbReference type="NCBIfam" id="TIGR03177">
    <property type="entry name" value="pilus_cpaB"/>
    <property type="match status" value="1"/>
</dbReference>